<name>A0A6N3C2C7_9BACT</name>
<dbReference type="EMBL" id="CACRUT010000014">
    <property type="protein sequence ID" value="VYU11176.1"/>
    <property type="molecule type" value="Genomic_DNA"/>
</dbReference>
<accession>A0A6N3C2C7</accession>
<proteinExistence type="predicted"/>
<dbReference type="AlphaFoldDB" id="A0A6N3C2C7"/>
<gene>
    <name evidence="1" type="ORF">PCLFYP37_01943</name>
</gene>
<evidence type="ECO:0000313" key="1">
    <source>
        <dbReference type="EMBL" id="VYU11176.1"/>
    </source>
</evidence>
<protein>
    <submittedName>
        <fullName evidence="1">Uncharacterized protein</fullName>
    </submittedName>
</protein>
<organism evidence="1">
    <name type="scientific">Paraprevotella clara</name>
    <dbReference type="NCBI Taxonomy" id="454154"/>
    <lineage>
        <taxon>Bacteria</taxon>
        <taxon>Pseudomonadati</taxon>
        <taxon>Bacteroidota</taxon>
        <taxon>Bacteroidia</taxon>
        <taxon>Bacteroidales</taxon>
        <taxon>Prevotellaceae</taxon>
        <taxon>Paraprevotella</taxon>
    </lineage>
</organism>
<sequence>MFGCPDGHTSRLTAQRRNQPTLGWLLQPSARRAWVARIVRPYLGLHLSTSGCSAHRILVYAANKQGKNVACIVCAPCGSLWRRDGSVWRFRPLESDAGSLYICTQATGRTYTASCCGRNRFSRNPSPDGFLCSSEHSKVCIELLDTFRVTPENLALAGSRAVPPKSGSHKEETFGLHPCGGLCRATTKSISI</sequence>
<reference evidence="1" key="1">
    <citation type="submission" date="2019-11" db="EMBL/GenBank/DDBJ databases">
        <authorList>
            <person name="Feng L."/>
        </authorList>
    </citation>
    <scope>NUCLEOTIDE SEQUENCE</scope>
    <source>
        <strain evidence="1">PclaraLFYP37</strain>
    </source>
</reference>